<evidence type="ECO:0000313" key="3">
    <source>
        <dbReference type="Proteomes" id="UP000298030"/>
    </source>
</evidence>
<dbReference type="SUPFAM" id="SSF54695">
    <property type="entry name" value="POZ domain"/>
    <property type="match status" value="1"/>
</dbReference>
<dbReference type="InterPro" id="IPR000210">
    <property type="entry name" value="BTB/POZ_dom"/>
</dbReference>
<gene>
    <name evidence="2" type="ORF">FA13DRAFT_622907</name>
</gene>
<dbReference type="EMBL" id="QPFP01000026">
    <property type="protein sequence ID" value="TEB29694.1"/>
    <property type="molecule type" value="Genomic_DNA"/>
</dbReference>
<dbReference type="CDD" id="cd18186">
    <property type="entry name" value="BTB_POZ_ZBTB_KLHL-like"/>
    <property type="match status" value="1"/>
</dbReference>
<feature type="domain" description="BTB" evidence="1">
    <location>
        <begin position="21"/>
        <end position="91"/>
    </location>
</feature>
<name>A0A4Y7T6W9_COPMI</name>
<protein>
    <recommendedName>
        <fullName evidence="1">BTB domain-containing protein</fullName>
    </recommendedName>
</protein>
<dbReference type="AlphaFoldDB" id="A0A4Y7T6W9"/>
<dbReference type="Pfam" id="PF00651">
    <property type="entry name" value="BTB"/>
    <property type="match status" value="1"/>
</dbReference>
<dbReference type="STRING" id="71717.A0A4Y7T6W9"/>
<dbReference type="Proteomes" id="UP000298030">
    <property type="component" value="Unassembled WGS sequence"/>
</dbReference>
<evidence type="ECO:0000313" key="2">
    <source>
        <dbReference type="EMBL" id="TEB29694.1"/>
    </source>
</evidence>
<evidence type="ECO:0000259" key="1">
    <source>
        <dbReference type="Pfam" id="PF00651"/>
    </source>
</evidence>
<dbReference type="InterPro" id="IPR011333">
    <property type="entry name" value="SKP1/BTB/POZ_sf"/>
</dbReference>
<dbReference type="Gene3D" id="3.30.710.10">
    <property type="entry name" value="Potassium Channel Kv1.1, Chain A"/>
    <property type="match status" value="1"/>
</dbReference>
<accession>A0A4Y7T6W9</accession>
<reference evidence="2 3" key="1">
    <citation type="journal article" date="2019" name="Nat. Ecol. Evol.">
        <title>Megaphylogeny resolves global patterns of mushroom evolution.</title>
        <authorList>
            <person name="Varga T."/>
            <person name="Krizsan K."/>
            <person name="Foldi C."/>
            <person name="Dima B."/>
            <person name="Sanchez-Garcia M."/>
            <person name="Sanchez-Ramirez S."/>
            <person name="Szollosi G.J."/>
            <person name="Szarkandi J.G."/>
            <person name="Papp V."/>
            <person name="Albert L."/>
            <person name="Andreopoulos W."/>
            <person name="Angelini C."/>
            <person name="Antonin V."/>
            <person name="Barry K.W."/>
            <person name="Bougher N.L."/>
            <person name="Buchanan P."/>
            <person name="Buyck B."/>
            <person name="Bense V."/>
            <person name="Catcheside P."/>
            <person name="Chovatia M."/>
            <person name="Cooper J."/>
            <person name="Damon W."/>
            <person name="Desjardin D."/>
            <person name="Finy P."/>
            <person name="Geml J."/>
            <person name="Haridas S."/>
            <person name="Hughes K."/>
            <person name="Justo A."/>
            <person name="Karasinski D."/>
            <person name="Kautmanova I."/>
            <person name="Kiss B."/>
            <person name="Kocsube S."/>
            <person name="Kotiranta H."/>
            <person name="LaButti K.M."/>
            <person name="Lechner B.E."/>
            <person name="Liimatainen K."/>
            <person name="Lipzen A."/>
            <person name="Lukacs Z."/>
            <person name="Mihaltcheva S."/>
            <person name="Morgado L.N."/>
            <person name="Niskanen T."/>
            <person name="Noordeloos M.E."/>
            <person name="Ohm R.A."/>
            <person name="Ortiz-Santana B."/>
            <person name="Ovrebo C."/>
            <person name="Racz N."/>
            <person name="Riley R."/>
            <person name="Savchenko A."/>
            <person name="Shiryaev A."/>
            <person name="Soop K."/>
            <person name="Spirin V."/>
            <person name="Szebenyi C."/>
            <person name="Tomsovsky M."/>
            <person name="Tulloss R.E."/>
            <person name="Uehling J."/>
            <person name="Grigoriev I.V."/>
            <person name="Vagvolgyi C."/>
            <person name="Papp T."/>
            <person name="Martin F.M."/>
            <person name="Miettinen O."/>
            <person name="Hibbett D.S."/>
            <person name="Nagy L.G."/>
        </authorList>
    </citation>
    <scope>NUCLEOTIDE SEQUENCE [LARGE SCALE GENOMIC DNA]</scope>
    <source>
        <strain evidence="2 3">FP101781</strain>
    </source>
</reference>
<dbReference type="OrthoDB" id="2593747at2759"/>
<comment type="caution">
    <text evidence="2">The sequence shown here is derived from an EMBL/GenBank/DDBJ whole genome shotgun (WGS) entry which is preliminary data.</text>
</comment>
<sequence length="97" mass="10954">MNLPTTADPAQKPKSYMYQLVSFKVEDRVYRVPRHGFTESSEVFESMFTLPQPSGSKEGESDEHPIELPSCTKLEFESLLEVLYPPAASVSTFVLPR</sequence>
<proteinExistence type="predicted"/>
<keyword evidence="3" id="KW-1185">Reference proteome</keyword>
<organism evidence="2 3">
    <name type="scientific">Coprinellus micaceus</name>
    <name type="common">Glistening ink-cap mushroom</name>
    <name type="synonym">Coprinus micaceus</name>
    <dbReference type="NCBI Taxonomy" id="71717"/>
    <lineage>
        <taxon>Eukaryota</taxon>
        <taxon>Fungi</taxon>
        <taxon>Dikarya</taxon>
        <taxon>Basidiomycota</taxon>
        <taxon>Agaricomycotina</taxon>
        <taxon>Agaricomycetes</taxon>
        <taxon>Agaricomycetidae</taxon>
        <taxon>Agaricales</taxon>
        <taxon>Agaricineae</taxon>
        <taxon>Psathyrellaceae</taxon>
        <taxon>Coprinellus</taxon>
    </lineage>
</organism>